<feature type="transmembrane region" description="Helical" evidence="1">
    <location>
        <begin position="55"/>
        <end position="72"/>
    </location>
</feature>
<dbReference type="GeneID" id="8779539"/>
<reference evidence="3" key="1">
    <citation type="submission" date="2010-02" db="EMBL/GenBank/DDBJ databases">
        <title>Complete sequence of Ferroglobus placidus DSM 10642.</title>
        <authorList>
            <consortium name="US DOE Joint Genome Institute"/>
            <person name="Lucas S."/>
            <person name="Copeland A."/>
            <person name="Lapidus A."/>
            <person name="Cheng J.-F."/>
            <person name="Bruce D."/>
            <person name="Goodwin L."/>
            <person name="Pitluck S."/>
            <person name="Saunders E."/>
            <person name="Brettin T."/>
            <person name="Detter J.C."/>
            <person name="Han C."/>
            <person name="Tapia R."/>
            <person name="Larimer F."/>
            <person name="Land M."/>
            <person name="Hauser L."/>
            <person name="Kyrpides N."/>
            <person name="Ivanova N."/>
            <person name="Holmes D."/>
            <person name="Lovley D."/>
            <person name="Kyrpides N."/>
            <person name="Anderson I.J."/>
            <person name="Woyke T."/>
        </authorList>
    </citation>
    <scope>NUCLEOTIDE SEQUENCE [LARGE SCALE GENOMIC DNA]</scope>
    <source>
        <strain evidence="3">DSM 10642 / AEDII12DO</strain>
    </source>
</reference>
<reference evidence="2 3" key="2">
    <citation type="journal article" date="2011" name="Stand. Genomic Sci.">
        <title>Complete genome sequence of Ferroglobus placidus AEDII12DO.</title>
        <authorList>
            <person name="Anderson I."/>
            <person name="Risso C."/>
            <person name="Holmes D."/>
            <person name="Lucas S."/>
            <person name="Copeland A."/>
            <person name="Lapidus A."/>
            <person name="Cheng J.F."/>
            <person name="Bruce D."/>
            <person name="Goodwin L."/>
            <person name="Pitluck S."/>
            <person name="Saunders E."/>
            <person name="Brettin T."/>
            <person name="Detter J.C."/>
            <person name="Han C."/>
            <person name="Tapia R."/>
            <person name="Larimer F."/>
            <person name="Land M."/>
            <person name="Hauser L."/>
            <person name="Woyke T."/>
            <person name="Lovley D."/>
            <person name="Kyrpides N."/>
            <person name="Ivanova N."/>
        </authorList>
    </citation>
    <scope>NUCLEOTIDE SEQUENCE [LARGE SCALE GENOMIC DNA]</scope>
    <source>
        <strain evidence="3">DSM 10642 / AEDII12DO</strain>
    </source>
</reference>
<accession>D3S080</accession>
<protein>
    <submittedName>
        <fullName evidence="2">Uncharacterized protein</fullName>
    </submittedName>
</protein>
<dbReference type="EMBL" id="CP001899">
    <property type="protein sequence ID" value="ADC66143.1"/>
    <property type="molecule type" value="Genomic_DNA"/>
</dbReference>
<keyword evidence="1" id="KW-1133">Transmembrane helix</keyword>
<evidence type="ECO:0000313" key="3">
    <source>
        <dbReference type="Proteomes" id="UP000002613"/>
    </source>
</evidence>
<keyword evidence="1" id="KW-0812">Transmembrane</keyword>
<dbReference type="eggNOG" id="arCOG10053">
    <property type="taxonomic scope" value="Archaea"/>
</dbReference>
<gene>
    <name evidence="2" type="ordered locus">Ferp_2006</name>
</gene>
<name>D3S080_FERPA</name>
<proteinExistence type="predicted"/>
<dbReference type="OrthoDB" id="98497at2157"/>
<evidence type="ECO:0000256" key="1">
    <source>
        <dbReference type="SAM" id="Phobius"/>
    </source>
</evidence>
<organism evidence="2 3">
    <name type="scientific">Ferroglobus placidus (strain DSM 10642 / AEDII12DO)</name>
    <dbReference type="NCBI Taxonomy" id="589924"/>
    <lineage>
        <taxon>Archaea</taxon>
        <taxon>Methanobacteriati</taxon>
        <taxon>Methanobacteriota</taxon>
        <taxon>Archaeoglobi</taxon>
        <taxon>Archaeoglobales</taxon>
        <taxon>Archaeoglobaceae</taxon>
        <taxon>Ferroglobus</taxon>
    </lineage>
</organism>
<dbReference type="KEGG" id="fpl:Ferp_2006"/>
<feature type="transmembrane region" description="Helical" evidence="1">
    <location>
        <begin position="6"/>
        <end position="23"/>
    </location>
</feature>
<evidence type="ECO:0000313" key="2">
    <source>
        <dbReference type="EMBL" id="ADC66143.1"/>
    </source>
</evidence>
<sequence length="82" mass="9445">MLFETLALILTFLLNVPFGYWRAGTKRMSKEWFLAVHAPIPFVATLRFLSSSSIYHIPVFFFAYFSGQLAGGKVREFFSRTT</sequence>
<dbReference type="RefSeq" id="WP_012966482.1">
    <property type="nucleotide sequence ID" value="NC_013849.1"/>
</dbReference>
<dbReference type="STRING" id="589924.Ferp_2006"/>
<keyword evidence="1" id="KW-0472">Membrane</keyword>
<dbReference type="PaxDb" id="589924-Ferp_2006"/>
<dbReference type="AlphaFoldDB" id="D3S080"/>
<keyword evidence="3" id="KW-1185">Reference proteome</keyword>
<dbReference type="HOGENOM" id="CLU_166570_0_0_2"/>
<dbReference type="Proteomes" id="UP000002613">
    <property type="component" value="Chromosome"/>
</dbReference>